<dbReference type="GO" id="GO:0005516">
    <property type="term" value="F:calmodulin binding"/>
    <property type="evidence" value="ECO:0007669"/>
    <property type="project" value="TreeGrafter"/>
</dbReference>
<dbReference type="FunFam" id="1.20.58.1100:FF:000001">
    <property type="entry name" value="Protein unc-13 homolog B"/>
    <property type="match status" value="1"/>
</dbReference>
<dbReference type="PROSITE" id="PS50004">
    <property type="entry name" value="C2"/>
    <property type="match status" value="1"/>
</dbReference>
<evidence type="ECO:0000259" key="5">
    <source>
        <dbReference type="PROSITE" id="PS51258"/>
    </source>
</evidence>
<evidence type="ECO:0000259" key="4">
    <source>
        <dbReference type="PROSITE" id="PS50004"/>
    </source>
</evidence>
<dbReference type="SMART" id="SM01145">
    <property type="entry name" value="DUF1041"/>
    <property type="match status" value="1"/>
</dbReference>
<dbReference type="PROSITE" id="PS51259">
    <property type="entry name" value="MHD2"/>
    <property type="match status" value="1"/>
</dbReference>
<dbReference type="GO" id="GO:0016082">
    <property type="term" value="P:synaptic vesicle priming"/>
    <property type="evidence" value="ECO:0007669"/>
    <property type="project" value="TreeGrafter"/>
</dbReference>
<name>A0AAV9QV85_9TELE</name>
<dbReference type="Pfam" id="PF00168">
    <property type="entry name" value="C2"/>
    <property type="match status" value="1"/>
</dbReference>
<keyword evidence="8" id="KW-1185">Reference proteome</keyword>
<dbReference type="EMBL" id="JAHHUM010002833">
    <property type="protein sequence ID" value="KAK5600687.1"/>
    <property type="molecule type" value="Genomic_DNA"/>
</dbReference>
<dbReference type="SMART" id="SM00239">
    <property type="entry name" value="C2"/>
    <property type="match status" value="1"/>
</dbReference>
<dbReference type="GO" id="GO:0042734">
    <property type="term" value="C:presynaptic membrane"/>
    <property type="evidence" value="ECO:0007669"/>
    <property type="project" value="TreeGrafter"/>
</dbReference>
<dbReference type="GO" id="GO:0016081">
    <property type="term" value="P:synaptic vesicle docking"/>
    <property type="evidence" value="ECO:0007669"/>
    <property type="project" value="TreeGrafter"/>
</dbReference>
<dbReference type="PANTHER" id="PTHR10480">
    <property type="entry name" value="PROTEIN UNC-13 HOMOLOG"/>
    <property type="match status" value="1"/>
</dbReference>
<dbReference type="GO" id="GO:0035249">
    <property type="term" value="P:synaptic transmission, glutamatergic"/>
    <property type="evidence" value="ECO:0007669"/>
    <property type="project" value="TreeGrafter"/>
</dbReference>
<keyword evidence="1" id="KW-0268">Exocytosis</keyword>
<dbReference type="InterPro" id="IPR000008">
    <property type="entry name" value="C2_dom"/>
</dbReference>
<keyword evidence="3" id="KW-0479">Metal-binding</keyword>
<dbReference type="GO" id="GO:0043195">
    <property type="term" value="C:terminal bouton"/>
    <property type="evidence" value="ECO:0007669"/>
    <property type="project" value="TreeGrafter"/>
</dbReference>
<dbReference type="Gene3D" id="1.20.58.1100">
    <property type="match status" value="1"/>
</dbReference>
<protein>
    <submittedName>
        <fullName evidence="7">Protein unc-13 A</fullName>
    </submittedName>
</protein>
<dbReference type="InterPro" id="IPR014770">
    <property type="entry name" value="Munc13_1"/>
</dbReference>
<feature type="non-terminal residue" evidence="7">
    <location>
        <position position="1"/>
    </location>
</feature>
<evidence type="ECO:0000313" key="8">
    <source>
        <dbReference type="Proteomes" id="UP001311232"/>
    </source>
</evidence>
<dbReference type="SUPFAM" id="SSF49562">
    <property type="entry name" value="C2 domain (Calcium/lipid-binding domain, CaLB)"/>
    <property type="match status" value="1"/>
</dbReference>
<dbReference type="Gene3D" id="1.10.357.50">
    <property type="match status" value="1"/>
</dbReference>
<dbReference type="AlphaFoldDB" id="A0AAV9QV85"/>
<keyword evidence="3" id="KW-0862">Zinc</keyword>
<dbReference type="Proteomes" id="UP001311232">
    <property type="component" value="Unassembled WGS sequence"/>
</dbReference>
<dbReference type="GO" id="GO:0031594">
    <property type="term" value="C:neuromuscular junction"/>
    <property type="evidence" value="ECO:0007669"/>
    <property type="project" value="TreeGrafter"/>
</dbReference>
<dbReference type="CDD" id="cd08395">
    <property type="entry name" value="C2C_Munc13"/>
    <property type="match status" value="1"/>
</dbReference>
<dbReference type="InterPro" id="IPR014772">
    <property type="entry name" value="Munc13_dom-2"/>
</dbReference>
<evidence type="ECO:0000256" key="1">
    <source>
        <dbReference type="ARBA" id="ARBA00022483"/>
    </source>
</evidence>
<accession>A0AAV9QV85</accession>
<gene>
    <name evidence="7" type="primary">UNC13A_2</name>
    <name evidence="7" type="ORF">CRENBAI_012547</name>
</gene>
<dbReference type="GO" id="GO:0061789">
    <property type="term" value="P:dense core granule priming"/>
    <property type="evidence" value="ECO:0007669"/>
    <property type="project" value="TreeGrafter"/>
</dbReference>
<evidence type="ECO:0000313" key="7">
    <source>
        <dbReference type="EMBL" id="KAK5600687.1"/>
    </source>
</evidence>
<feature type="domain" description="MHD1" evidence="5">
    <location>
        <begin position="270"/>
        <end position="413"/>
    </location>
</feature>
<dbReference type="GO" id="GO:0019992">
    <property type="term" value="F:diacylglycerol binding"/>
    <property type="evidence" value="ECO:0007669"/>
    <property type="project" value="InterPro"/>
</dbReference>
<sequence length="857" mass="97346">NLFHYVTDIQNNGVVKIPDAKGDDAWKVYFEETPQEIVDEFAMRYGVESIYQAMTHFACLSSKYMCPGVPAVMSTLLANINAYYAHTTQATNNVSASDRFAASNFGKERFVKLLDQLHNSLRIDLSMYRNNFPASSPERLQDLKSTVDLLTSITFFRMKVQELQSPPRASQVVKDCVKACLNSTYEYIFNNCHELYSREYQTDPAKQGAVPPEEQGPSIKNLDFWSKLITLIVSIIEEDKNSYTPCLNQFPQELNVGKISAEVMWNLFAQDMKYAMEEHEKNRLCKSADYMNLHFKVKWLYNEYCKDLPFFKSRVPEYPAWFEPFVIQWLDENEEVSRDFLHGALERDKKDGFQVTSEHALFSCSVVDVFSQLNQSFEIIRKLECPDPQIVGHYMKRFAKTISNVLLAYADIISKLFANYVTMEKVPCILINNIQQLRVQLEKMFEAMGGKDLCVEASDILKDLQVKLNNVMDDLSRVFAVSFQPHIEENVKQMGDILAQVKGTSNVGNASSVAQDADNVLQPIMEFLDSNLSLFAKICEKTVLKRVLKELWKLVMNTMEKTIVLPPLTDQTGRLKSASHSDGTQLIFNAAKELGQLSKLKEHMVREEAKALSPKQCAVIELALDTIKQYFHAGGVGLKKTFLEKSPDLQSLHYALSLYTQATDKLIKTFVQSQNAQGTGVDDAVGEVSIHVEVFTHPNTGEHKVTVKVVAANDLRWQTQGIFRPFVEVYIIGPHLSDKKRKYATKSKNNSWAPKYNETFNFTLSNEVGPECYELQVCVKDYCFAREDRTVGMAVLQLKDVASKGSAACWLPLGKRIHMDETGLTVLRILSQRNNDDVAKEFVKLKSDQRSAEEGRG</sequence>
<keyword evidence="2" id="KW-0677">Repeat</keyword>
<dbReference type="GO" id="GO:0098831">
    <property type="term" value="C:presynaptic active zone cytoplasmic component"/>
    <property type="evidence" value="ECO:0007669"/>
    <property type="project" value="TreeGrafter"/>
</dbReference>
<dbReference type="GO" id="GO:0099525">
    <property type="term" value="P:presynaptic dense core vesicle exocytosis"/>
    <property type="evidence" value="ECO:0007669"/>
    <property type="project" value="TreeGrafter"/>
</dbReference>
<dbReference type="FunFam" id="1.10.357.50:FF:000001">
    <property type="entry name" value="Protein unc-13 homolog B"/>
    <property type="match status" value="1"/>
</dbReference>
<feature type="domain" description="MHD2" evidence="6">
    <location>
        <begin position="518"/>
        <end position="670"/>
    </location>
</feature>
<evidence type="ECO:0000259" key="6">
    <source>
        <dbReference type="PROSITE" id="PS51259"/>
    </source>
</evidence>
<dbReference type="InterPro" id="IPR010439">
    <property type="entry name" value="MUN_dom"/>
</dbReference>
<evidence type="ECO:0000256" key="2">
    <source>
        <dbReference type="ARBA" id="ARBA00022737"/>
    </source>
</evidence>
<dbReference type="InterPro" id="IPR027080">
    <property type="entry name" value="Unc-13"/>
</dbReference>
<dbReference type="GO" id="GO:0008270">
    <property type="term" value="F:zinc ion binding"/>
    <property type="evidence" value="ECO:0007669"/>
    <property type="project" value="UniProtKB-KW"/>
</dbReference>
<keyword evidence="3" id="KW-0863">Zinc-finger</keyword>
<dbReference type="GO" id="GO:0030672">
    <property type="term" value="C:synaptic vesicle membrane"/>
    <property type="evidence" value="ECO:0007669"/>
    <property type="project" value="TreeGrafter"/>
</dbReference>
<reference evidence="7 8" key="1">
    <citation type="submission" date="2021-06" db="EMBL/GenBank/DDBJ databases">
        <authorList>
            <person name="Palmer J.M."/>
        </authorList>
    </citation>
    <scope>NUCLEOTIDE SEQUENCE [LARGE SCALE GENOMIC DNA]</scope>
    <source>
        <strain evidence="7 8">MEX-2019</strain>
        <tissue evidence="7">Muscle</tissue>
    </source>
</reference>
<evidence type="ECO:0000256" key="3">
    <source>
        <dbReference type="ARBA" id="ARBA00022771"/>
    </source>
</evidence>
<dbReference type="Pfam" id="PF06292">
    <property type="entry name" value="MUN"/>
    <property type="match status" value="1"/>
</dbReference>
<organism evidence="7 8">
    <name type="scientific">Crenichthys baileyi</name>
    <name type="common">White River springfish</name>
    <dbReference type="NCBI Taxonomy" id="28760"/>
    <lineage>
        <taxon>Eukaryota</taxon>
        <taxon>Metazoa</taxon>
        <taxon>Chordata</taxon>
        <taxon>Craniata</taxon>
        <taxon>Vertebrata</taxon>
        <taxon>Euteleostomi</taxon>
        <taxon>Actinopterygii</taxon>
        <taxon>Neopterygii</taxon>
        <taxon>Teleostei</taxon>
        <taxon>Neoteleostei</taxon>
        <taxon>Acanthomorphata</taxon>
        <taxon>Ovalentaria</taxon>
        <taxon>Atherinomorphae</taxon>
        <taxon>Cyprinodontiformes</taxon>
        <taxon>Goodeidae</taxon>
        <taxon>Crenichthys</taxon>
    </lineage>
</organism>
<proteinExistence type="predicted"/>
<comment type="caution">
    <text evidence="7">The sequence shown here is derived from an EMBL/GenBank/DDBJ whole genome shotgun (WGS) entry which is preliminary data.</text>
</comment>
<dbReference type="GO" id="GO:0017075">
    <property type="term" value="F:syntaxin-1 binding"/>
    <property type="evidence" value="ECO:0007669"/>
    <property type="project" value="TreeGrafter"/>
</dbReference>
<dbReference type="PANTHER" id="PTHR10480:SF1">
    <property type="entry name" value="PROTEIN UNC-13 HOMOLOG A"/>
    <property type="match status" value="1"/>
</dbReference>
<dbReference type="InterPro" id="IPR035892">
    <property type="entry name" value="C2_domain_sf"/>
</dbReference>
<feature type="domain" description="C2" evidence="4">
    <location>
        <begin position="684"/>
        <end position="811"/>
    </location>
</feature>
<dbReference type="Gene3D" id="2.60.40.150">
    <property type="entry name" value="C2 domain"/>
    <property type="match status" value="1"/>
</dbReference>
<dbReference type="FunFam" id="2.60.40.150:FF:000014">
    <property type="entry name" value="protein unc-13 homolog B"/>
    <property type="match status" value="1"/>
</dbReference>
<dbReference type="PROSITE" id="PS51258">
    <property type="entry name" value="MHD1"/>
    <property type="match status" value="1"/>
</dbReference>